<accession>F3ZQM6</accession>
<evidence type="ECO:0000313" key="2">
    <source>
        <dbReference type="EMBL" id="EGJ71821.1"/>
    </source>
</evidence>
<keyword evidence="3" id="KW-1185">Reference proteome</keyword>
<dbReference type="Proteomes" id="UP000018439">
    <property type="component" value="Chromosome"/>
</dbReference>
<proteinExistence type="predicted"/>
<dbReference type="EMBL" id="CM001167">
    <property type="protein sequence ID" value="EGJ71821.1"/>
    <property type="molecule type" value="Genomic_DNA"/>
</dbReference>
<keyword evidence="1" id="KW-1133">Transmembrane helix</keyword>
<sequence length="98" mass="11188">MNILFGDVPISKMGPALFKTTKLTITCFILYLLSGLFYSVMPEIYFLMQLAIITVLSSIFCVKIFKHKELDVSIVLVLALMLFTFGLDVNYYFKPAFL</sequence>
<keyword evidence="1" id="KW-0812">Transmembrane</keyword>
<feature type="transmembrane region" description="Helical" evidence="1">
    <location>
        <begin position="21"/>
        <end position="38"/>
    </location>
</feature>
<name>F3ZQM6_9BACE</name>
<gene>
    <name evidence="2" type="ORF">Bcop_1629</name>
</gene>
<evidence type="ECO:0000256" key="1">
    <source>
        <dbReference type="SAM" id="Phobius"/>
    </source>
</evidence>
<feature type="transmembrane region" description="Helical" evidence="1">
    <location>
        <begin position="72"/>
        <end position="93"/>
    </location>
</feature>
<feature type="transmembrane region" description="Helical" evidence="1">
    <location>
        <begin position="44"/>
        <end position="65"/>
    </location>
</feature>
<keyword evidence="1" id="KW-0472">Membrane</keyword>
<evidence type="ECO:0000313" key="3">
    <source>
        <dbReference type="Proteomes" id="UP000018439"/>
    </source>
</evidence>
<protein>
    <submittedName>
        <fullName evidence="2">Uncharacterized protein</fullName>
    </submittedName>
</protein>
<organism evidence="2 3">
    <name type="scientific">Bacteroides coprosuis DSM 18011</name>
    <dbReference type="NCBI Taxonomy" id="679937"/>
    <lineage>
        <taxon>Bacteria</taxon>
        <taxon>Pseudomonadati</taxon>
        <taxon>Bacteroidota</taxon>
        <taxon>Bacteroidia</taxon>
        <taxon>Bacteroidales</taxon>
        <taxon>Bacteroidaceae</taxon>
        <taxon>Bacteroides</taxon>
    </lineage>
</organism>
<dbReference type="HOGENOM" id="CLU_2327945_0_0_10"/>
<reference evidence="2 3" key="1">
    <citation type="journal article" date="2011" name="Stand. Genomic Sci.">
        <title>Non-contiguous finished genome sequence of Bacteroides coprosuis type strain (PC139).</title>
        <authorList>
            <person name="Land M."/>
            <person name="Held B."/>
            <person name="Gronow S."/>
            <person name="Abt B."/>
            <person name="Lucas S."/>
            <person name="Del Rio T.G."/>
            <person name="Nolan M."/>
            <person name="Tice H."/>
            <person name="Cheng J.F."/>
            <person name="Pitluck S."/>
            <person name="Liolios K."/>
            <person name="Pagani I."/>
            <person name="Ivanova N."/>
            <person name="Mavromatis K."/>
            <person name="Mikhailova N."/>
            <person name="Pati A."/>
            <person name="Tapia R."/>
            <person name="Han C."/>
            <person name="Goodwin L."/>
            <person name="Chen A."/>
            <person name="Palaniappan K."/>
            <person name="Hauser L."/>
            <person name="Brambilla E.M."/>
            <person name="Rohde M."/>
            <person name="Goker M."/>
            <person name="Detter J.C."/>
            <person name="Woyke T."/>
            <person name="Bristow J."/>
            <person name="Eisen J.A."/>
            <person name="Markowitz V."/>
            <person name="Hugenholtz P."/>
            <person name="Kyrpides N.C."/>
            <person name="Klenk H.P."/>
            <person name="Lapidus A."/>
        </authorList>
    </citation>
    <scope>NUCLEOTIDE SEQUENCE [LARGE SCALE GENOMIC DNA]</scope>
    <source>
        <strain evidence="2 3">DSM 18011</strain>
    </source>
</reference>
<dbReference type="AlphaFoldDB" id="F3ZQM6"/>